<feature type="compositionally biased region" description="Basic and acidic residues" evidence="1">
    <location>
        <begin position="118"/>
        <end position="128"/>
    </location>
</feature>
<reference evidence="3" key="1">
    <citation type="journal article" date="2019" name="Int. J. Syst. Evol. Microbiol.">
        <title>The Global Catalogue of Microorganisms (GCM) 10K type strain sequencing project: providing services to taxonomists for standard genome sequencing and annotation.</title>
        <authorList>
            <consortium name="The Broad Institute Genomics Platform"/>
            <consortium name="The Broad Institute Genome Sequencing Center for Infectious Disease"/>
            <person name="Wu L."/>
            <person name="Ma J."/>
        </authorList>
    </citation>
    <scope>NUCLEOTIDE SEQUENCE [LARGE SCALE GENOMIC DNA]</scope>
    <source>
        <strain evidence="3">CGMCC 1.15795</strain>
    </source>
</reference>
<name>A0ABW4QTT0_9BACT</name>
<feature type="region of interest" description="Disordered" evidence="1">
    <location>
        <begin position="117"/>
        <end position="171"/>
    </location>
</feature>
<feature type="compositionally biased region" description="Polar residues" evidence="1">
    <location>
        <begin position="129"/>
        <end position="142"/>
    </location>
</feature>
<keyword evidence="3" id="KW-1185">Reference proteome</keyword>
<evidence type="ECO:0008006" key="4">
    <source>
        <dbReference type="Google" id="ProtNLM"/>
    </source>
</evidence>
<dbReference type="EMBL" id="JBHUFD010000003">
    <property type="protein sequence ID" value="MFD1872983.1"/>
    <property type="molecule type" value="Genomic_DNA"/>
</dbReference>
<sequence length="171" mass="18413">MSVTRLKRKHRKNIARANNETRKIKNLLRTPVLKNVDLDELKSRFVESTPATEAAEKKKPESSVKQDGLFDKVAHAASAAADKVKQVASDAADAVTHNSVVEKATAAVQEAAHNLVEGAKHVLEETKSPEANQATEANQTGSEGYDAAEAETKPVSEDGQSGEHPKPEINL</sequence>
<protein>
    <recommendedName>
        <fullName evidence="4">YtxH domain-containing protein</fullName>
    </recommendedName>
</protein>
<proteinExistence type="predicted"/>
<evidence type="ECO:0000256" key="1">
    <source>
        <dbReference type="SAM" id="MobiDB-lite"/>
    </source>
</evidence>
<comment type="caution">
    <text evidence="2">The sequence shown here is derived from an EMBL/GenBank/DDBJ whole genome shotgun (WGS) entry which is preliminary data.</text>
</comment>
<feature type="compositionally biased region" description="Basic and acidic residues" evidence="1">
    <location>
        <begin position="150"/>
        <end position="171"/>
    </location>
</feature>
<evidence type="ECO:0000313" key="3">
    <source>
        <dbReference type="Proteomes" id="UP001597197"/>
    </source>
</evidence>
<organism evidence="2 3">
    <name type="scientific">Hymenobacter bucti</name>
    <dbReference type="NCBI Taxonomy" id="1844114"/>
    <lineage>
        <taxon>Bacteria</taxon>
        <taxon>Pseudomonadati</taxon>
        <taxon>Bacteroidota</taxon>
        <taxon>Cytophagia</taxon>
        <taxon>Cytophagales</taxon>
        <taxon>Hymenobacteraceae</taxon>
        <taxon>Hymenobacter</taxon>
    </lineage>
</organism>
<dbReference type="RefSeq" id="WP_382313475.1">
    <property type="nucleotide sequence ID" value="NZ_JBHUFD010000003.1"/>
</dbReference>
<evidence type="ECO:0000313" key="2">
    <source>
        <dbReference type="EMBL" id="MFD1872983.1"/>
    </source>
</evidence>
<gene>
    <name evidence="2" type="ORF">ACFSDX_11125</name>
</gene>
<accession>A0ABW4QTT0</accession>
<dbReference type="Proteomes" id="UP001597197">
    <property type="component" value="Unassembled WGS sequence"/>
</dbReference>